<comment type="caution">
    <text evidence="2">The sequence shown here is derived from an EMBL/GenBank/DDBJ whole genome shotgun (WGS) entry which is preliminary data.</text>
</comment>
<gene>
    <name evidence="2" type="ORF">D9611_013484</name>
</gene>
<sequence>MPRSIFDWVILSITALVAKGLDKTMTMASIKEMALIRAEQEGAKIWSSRDKVFKDVLLHMKGYDLLEFDPTIGPGSRVTLTAQGGEIWPDLANMTEAALDL</sequence>
<dbReference type="OrthoDB" id="3096766at2759"/>
<dbReference type="Proteomes" id="UP000541558">
    <property type="component" value="Unassembled WGS sequence"/>
</dbReference>
<dbReference type="EMBL" id="JAACJK010000124">
    <property type="protein sequence ID" value="KAF5328984.1"/>
    <property type="molecule type" value="Genomic_DNA"/>
</dbReference>
<keyword evidence="1" id="KW-0732">Signal</keyword>
<organism evidence="2 3">
    <name type="scientific">Ephemerocybe angulata</name>
    <dbReference type="NCBI Taxonomy" id="980116"/>
    <lineage>
        <taxon>Eukaryota</taxon>
        <taxon>Fungi</taxon>
        <taxon>Dikarya</taxon>
        <taxon>Basidiomycota</taxon>
        <taxon>Agaricomycotina</taxon>
        <taxon>Agaricomycetes</taxon>
        <taxon>Agaricomycetidae</taxon>
        <taxon>Agaricales</taxon>
        <taxon>Agaricineae</taxon>
        <taxon>Psathyrellaceae</taxon>
        <taxon>Ephemerocybe</taxon>
    </lineage>
</organism>
<proteinExistence type="predicted"/>
<feature type="signal peptide" evidence="1">
    <location>
        <begin position="1"/>
        <end position="20"/>
    </location>
</feature>
<protein>
    <submittedName>
        <fullName evidence="2">Uncharacterized protein</fullName>
    </submittedName>
</protein>
<feature type="chain" id="PRO_5034033551" evidence="1">
    <location>
        <begin position="21"/>
        <end position="101"/>
    </location>
</feature>
<reference evidence="2 3" key="1">
    <citation type="journal article" date="2020" name="ISME J.">
        <title>Uncovering the hidden diversity of litter-decomposition mechanisms in mushroom-forming fungi.</title>
        <authorList>
            <person name="Floudas D."/>
            <person name="Bentzer J."/>
            <person name="Ahren D."/>
            <person name="Johansson T."/>
            <person name="Persson P."/>
            <person name="Tunlid A."/>
        </authorList>
    </citation>
    <scope>NUCLEOTIDE SEQUENCE [LARGE SCALE GENOMIC DNA]</scope>
    <source>
        <strain evidence="2 3">CBS 175.51</strain>
    </source>
</reference>
<evidence type="ECO:0000313" key="3">
    <source>
        <dbReference type="Proteomes" id="UP000541558"/>
    </source>
</evidence>
<dbReference type="AlphaFoldDB" id="A0A8H5BSZ5"/>
<accession>A0A8H5BSZ5</accession>
<evidence type="ECO:0000256" key="1">
    <source>
        <dbReference type="SAM" id="SignalP"/>
    </source>
</evidence>
<evidence type="ECO:0000313" key="2">
    <source>
        <dbReference type="EMBL" id="KAF5328984.1"/>
    </source>
</evidence>
<name>A0A8H5BSZ5_9AGAR</name>
<keyword evidence="3" id="KW-1185">Reference proteome</keyword>